<evidence type="ECO:0000256" key="5">
    <source>
        <dbReference type="SAM" id="MobiDB-lite"/>
    </source>
</evidence>
<evidence type="ECO:0000256" key="3">
    <source>
        <dbReference type="ARBA" id="ARBA00022989"/>
    </source>
</evidence>
<dbReference type="Pfam" id="PF06271">
    <property type="entry name" value="RDD"/>
    <property type="match status" value="1"/>
</dbReference>
<name>A0A1V2IGX4_9ACTN</name>
<gene>
    <name evidence="8" type="ORF">BL253_05735</name>
</gene>
<dbReference type="InterPro" id="IPR010432">
    <property type="entry name" value="RDD"/>
</dbReference>
<accession>A0A1V2IGX4</accession>
<dbReference type="STRING" id="1834516.BL253_05735"/>
<comment type="subcellular location">
    <subcellularLocation>
        <location evidence="1">Membrane</location>
        <topology evidence="1">Multi-pass membrane protein</topology>
    </subcellularLocation>
</comment>
<dbReference type="OrthoDB" id="9787732at2"/>
<evidence type="ECO:0000256" key="6">
    <source>
        <dbReference type="SAM" id="Phobius"/>
    </source>
</evidence>
<keyword evidence="3 6" id="KW-1133">Transmembrane helix</keyword>
<feature type="region of interest" description="Disordered" evidence="5">
    <location>
        <begin position="289"/>
        <end position="312"/>
    </location>
</feature>
<feature type="transmembrane region" description="Helical" evidence="6">
    <location>
        <begin position="54"/>
        <end position="79"/>
    </location>
</feature>
<dbReference type="EMBL" id="MOMC01000012">
    <property type="protein sequence ID" value="ONH32240.1"/>
    <property type="molecule type" value="Genomic_DNA"/>
</dbReference>
<feature type="transmembrane region" description="Helical" evidence="6">
    <location>
        <begin position="24"/>
        <end position="48"/>
    </location>
</feature>
<comment type="caution">
    <text evidence="8">The sequence shown here is derived from an EMBL/GenBank/DDBJ whole genome shotgun (WGS) entry which is preliminary data.</text>
</comment>
<dbReference type="Proteomes" id="UP000188929">
    <property type="component" value="Unassembled WGS sequence"/>
</dbReference>
<evidence type="ECO:0000259" key="7">
    <source>
        <dbReference type="Pfam" id="PF06271"/>
    </source>
</evidence>
<evidence type="ECO:0000256" key="1">
    <source>
        <dbReference type="ARBA" id="ARBA00004141"/>
    </source>
</evidence>
<evidence type="ECO:0000256" key="4">
    <source>
        <dbReference type="ARBA" id="ARBA00023136"/>
    </source>
</evidence>
<dbReference type="PANTHER" id="PTHR38480">
    <property type="entry name" value="SLR0254 PROTEIN"/>
    <property type="match status" value="1"/>
</dbReference>
<dbReference type="GO" id="GO:0016020">
    <property type="term" value="C:membrane"/>
    <property type="evidence" value="ECO:0007669"/>
    <property type="project" value="UniProtKB-SubCell"/>
</dbReference>
<keyword evidence="9" id="KW-1185">Reference proteome</keyword>
<evidence type="ECO:0000313" key="9">
    <source>
        <dbReference type="Proteomes" id="UP000188929"/>
    </source>
</evidence>
<protein>
    <recommendedName>
        <fullName evidence="7">RDD domain-containing protein</fullName>
    </recommendedName>
</protein>
<keyword evidence="4 6" id="KW-0472">Membrane</keyword>
<dbReference type="AlphaFoldDB" id="A0A1V2IGX4"/>
<dbReference type="RefSeq" id="WP_076814250.1">
    <property type="nucleotide sequence ID" value="NZ_MOMC01000012.1"/>
</dbReference>
<feature type="domain" description="RDD" evidence="7">
    <location>
        <begin position="17"/>
        <end position="146"/>
    </location>
</feature>
<evidence type="ECO:0000313" key="8">
    <source>
        <dbReference type="EMBL" id="ONH32240.1"/>
    </source>
</evidence>
<keyword evidence="2 6" id="KW-0812">Transmembrane</keyword>
<sequence length="312" mass="33259">MSQVVTGEAVAIDLRPAQLGSRMIAGLVDLFIQLVVLYGVLVATVVTVNPEDEALAIAIFLVVYVATMLGYPVIFETFLRGRTCGKMLMKLRVVRDDGGPVRFRHAFVRGLIGAVVERPGGLFGLPAVVAMLFSRRSKRLGDLFAGTVVIHEGVPSMAGVVPAVPAPLAGWVARLDLTGLDDDLTGTVRGFLGRMHELSPEAQERIGADLVAQVRAVVTPPPPSGTPGWAYLSAVLAERTRRSYRRLRAVSRARYGPGEIPGVPLHYYPGHLLTPEVLAPPPPPAYVGPQPTGGQPMPGMPGPPPVGIGFYR</sequence>
<reference evidence="9" key="1">
    <citation type="submission" date="2016-10" db="EMBL/GenBank/DDBJ databases">
        <title>Frankia sp. NRRL B-16386 Genome sequencing.</title>
        <authorList>
            <person name="Ghodhbane-Gtari F."/>
            <person name="Swanson E."/>
            <person name="Gueddou A."/>
            <person name="Hezbri K."/>
            <person name="Ktari K."/>
            <person name="Nouioui I."/>
            <person name="Morris K."/>
            <person name="Simpson S."/>
            <person name="Abebe-Akele F."/>
            <person name="Thomas K."/>
            <person name="Gtari M."/>
            <person name="Tisa L.S."/>
        </authorList>
    </citation>
    <scope>NUCLEOTIDE SEQUENCE [LARGE SCALE GENOMIC DNA]</scope>
    <source>
        <strain evidence="9">NRRL B-16386</strain>
    </source>
</reference>
<proteinExistence type="predicted"/>
<evidence type="ECO:0000256" key="2">
    <source>
        <dbReference type="ARBA" id="ARBA00022692"/>
    </source>
</evidence>
<organism evidence="8 9">
    <name type="scientific">Pseudofrankia asymbiotica</name>
    <dbReference type="NCBI Taxonomy" id="1834516"/>
    <lineage>
        <taxon>Bacteria</taxon>
        <taxon>Bacillati</taxon>
        <taxon>Actinomycetota</taxon>
        <taxon>Actinomycetes</taxon>
        <taxon>Frankiales</taxon>
        <taxon>Frankiaceae</taxon>
        <taxon>Pseudofrankia</taxon>
    </lineage>
</organism>
<dbReference type="PANTHER" id="PTHR38480:SF1">
    <property type="entry name" value="SLR0254 PROTEIN"/>
    <property type="match status" value="1"/>
</dbReference>